<dbReference type="EMBL" id="MFJC01000066">
    <property type="protein sequence ID" value="OGG08448.1"/>
    <property type="molecule type" value="Genomic_DNA"/>
</dbReference>
<gene>
    <name evidence="1" type="ORF">A2154_04715</name>
</gene>
<protein>
    <submittedName>
        <fullName evidence="1">Uncharacterized protein</fullName>
    </submittedName>
</protein>
<sequence length="187" mass="22094">MTEKFKDGEFAAVRSFLETHEGCRFLYSADFVEPEFDEDYICQIFGQNRLQRTLKTLHYLTDFLRGQPIVDKFGRDHSQRREWRCRMVQIVGKHNFQNVYEKPNQLRANNISIVSANLVLLRNDAKDENVRSQLNQVLEGIRVLYKSSDSDFTGEGILYSDMTIQDKLYVVDHICYYSQEVIRMFVK</sequence>
<dbReference type="STRING" id="1798373.A2154_04715"/>
<name>A0A1F5Z7M6_9BACT</name>
<reference evidence="1 2" key="1">
    <citation type="journal article" date="2016" name="Nat. Commun.">
        <title>Thousands of microbial genomes shed light on interconnected biogeochemical processes in an aquifer system.</title>
        <authorList>
            <person name="Anantharaman K."/>
            <person name="Brown C.T."/>
            <person name="Hug L.A."/>
            <person name="Sharon I."/>
            <person name="Castelle C.J."/>
            <person name="Probst A.J."/>
            <person name="Thomas B.C."/>
            <person name="Singh A."/>
            <person name="Wilkins M.J."/>
            <person name="Karaoz U."/>
            <person name="Brodie E.L."/>
            <person name="Williams K.H."/>
            <person name="Hubbard S.S."/>
            <person name="Banfield J.F."/>
        </authorList>
    </citation>
    <scope>NUCLEOTIDE SEQUENCE [LARGE SCALE GENOMIC DNA]</scope>
</reference>
<dbReference type="AlphaFoldDB" id="A0A1F5Z7M6"/>
<accession>A0A1F5Z7M6</accession>
<dbReference type="Proteomes" id="UP000176854">
    <property type="component" value="Unassembled WGS sequence"/>
</dbReference>
<organism evidence="1 2">
    <name type="scientific">Candidatus Gottesmanbacteria bacterium RBG_16_43_7</name>
    <dbReference type="NCBI Taxonomy" id="1798373"/>
    <lineage>
        <taxon>Bacteria</taxon>
        <taxon>Candidatus Gottesmaniibacteriota</taxon>
    </lineage>
</organism>
<evidence type="ECO:0000313" key="1">
    <source>
        <dbReference type="EMBL" id="OGG08448.1"/>
    </source>
</evidence>
<comment type="caution">
    <text evidence="1">The sequence shown here is derived from an EMBL/GenBank/DDBJ whole genome shotgun (WGS) entry which is preliminary data.</text>
</comment>
<proteinExistence type="predicted"/>
<evidence type="ECO:0000313" key="2">
    <source>
        <dbReference type="Proteomes" id="UP000176854"/>
    </source>
</evidence>